<evidence type="ECO:0000256" key="1">
    <source>
        <dbReference type="ARBA" id="ARBA00005046"/>
    </source>
</evidence>
<keyword evidence="4" id="KW-0547">Nucleotide-binding</keyword>
<dbReference type="EC" id="2.7.7.80" evidence="9"/>
<dbReference type="PANTHER" id="PTHR10953:SF240">
    <property type="entry name" value="SULFUR CARRIER PROTEIN THIS ADENYLYLTRANSFERASE"/>
    <property type="match status" value="1"/>
</dbReference>
<protein>
    <recommendedName>
        <fullName evidence="10">Molybdopterin-synthase adenylyltransferase</fullName>
        <ecNumber evidence="9">2.7.7.80</ecNumber>
    </recommendedName>
    <alternativeName>
        <fullName evidence="13">MoaD protein adenylase</fullName>
    </alternativeName>
    <alternativeName>
        <fullName evidence="11">Molybdopterin-converting factor subunit 1 adenylase</fullName>
    </alternativeName>
    <alternativeName>
        <fullName evidence="12">Sulfur carrier protein MoaD adenylyltransferase</fullName>
    </alternativeName>
</protein>
<comment type="similarity">
    <text evidence="2">Belongs to the HesA/MoeB/ThiF family.</text>
</comment>
<evidence type="ECO:0000256" key="4">
    <source>
        <dbReference type="ARBA" id="ARBA00022741"/>
    </source>
</evidence>
<dbReference type="GO" id="GO:0005829">
    <property type="term" value="C:cytosol"/>
    <property type="evidence" value="ECO:0007669"/>
    <property type="project" value="TreeGrafter"/>
</dbReference>
<dbReference type="PANTHER" id="PTHR10953">
    <property type="entry name" value="UBIQUITIN-ACTIVATING ENZYME E1"/>
    <property type="match status" value="1"/>
</dbReference>
<evidence type="ECO:0000256" key="13">
    <source>
        <dbReference type="ARBA" id="ARBA00078531"/>
    </source>
</evidence>
<dbReference type="SUPFAM" id="SSF69572">
    <property type="entry name" value="Activating enzymes of the ubiquitin-like proteins"/>
    <property type="match status" value="1"/>
</dbReference>
<dbReference type="GO" id="GO:0004792">
    <property type="term" value="F:thiosulfate-cyanide sulfurtransferase activity"/>
    <property type="evidence" value="ECO:0007669"/>
    <property type="project" value="TreeGrafter"/>
</dbReference>
<dbReference type="NCBIfam" id="NF004281">
    <property type="entry name" value="PRK05690.1"/>
    <property type="match status" value="1"/>
</dbReference>
<evidence type="ECO:0000256" key="6">
    <source>
        <dbReference type="ARBA" id="ARBA00052218"/>
    </source>
</evidence>
<organism evidence="15 16">
    <name type="scientific">Reinekea thalattae</name>
    <dbReference type="NCBI Taxonomy" id="2593301"/>
    <lineage>
        <taxon>Bacteria</taxon>
        <taxon>Pseudomonadati</taxon>
        <taxon>Pseudomonadota</taxon>
        <taxon>Gammaproteobacteria</taxon>
        <taxon>Oceanospirillales</taxon>
        <taxon>Saccharospirillaceae</taxon>
        <taxon>Reinekea</taxon>
    </lineage>
</organism>
<comment type="function">
    <text evidence="7">Catalyzes the adenylation by ATP of the carboxyl group of the C-terminal glycine of sulfur carrier protein MoaD.</text>
</comment>
<dbReference type="Gene3D" id="3.40.50.720">
    <property type="entry name" value="NAD(P)-binding Rossmann-like Domain"/>
    <property type="match status" value="1"/>
</dbReference>
<dbReference type="EMBL" id="VKAD01000001">
    <property type="protein sequence ID" value="TXR53986.1"/>
    <property type="molecule type" value="Genomic_DNA"/>
</dbReference>
<dbReference type="OrthoDB" id="9804286at2"/>
<reference evidence="15 16" key="1">
    <citation type="submission" date="2019-07" db="EMBL/GenBank/DDBJ databases">
        <title>Reinekea sp. strain SSH23 genome sequencing and assembly.</title>
        <authorList>
            <person name="Kim I."/>
        </authorList>
    </citation>
    <scope>NUCLEOTIDE SEQUENCE [LARGE SCALE GENOMIC DNA]</scope>
    <source>
        <strain evidence="15 16">SSH23</strain>
    </source>
</reference>
<evidence type="ECO:0000256" key="9">
    <source>
        <dbReference type="ARBA" id="ARBA00066884"/>
    </source>
</evidence>
<dbReference type="GO" id="GO:0008641">
    <property type="term" value="F:ubiquitin-like modifier activating enzyme activity"/>
    <property type="evidence" value="ECO:0007669"/>
    <property type="project" value="InterPro"/>
</dbReference>
<keyword evidence="16" id="KW-1185">Reference proteome</keyword>
<evidence type="ECO:0000256" key="8">
    <source>
        <dbReference type="ARBA" id="ARBA00063809"/>
    </source>
</evidence>
<dbReference type="Pfam" id="PF00899">
    <property type="entry name" value="ThiF"/>
    <property type="match status" value="1"/>
</dbReference>
<sequence length="250" mass="26826">MADLNDTQLLRYARNILLNDVDIAGQQSLLASRVVVVGAGGLGSPVLQYLAAAGVGQLILIDDDSVDETNLQRQVLFNEQQVGQAKVSAAKSNLQALNSGIEITTHQLRLTADNVEQLLQQSDLVIVGTDNIASRLVVNQYCREHKTPLVSGAAIGFSGQVTSFDFRQQQSPCLACVYPNTEENLSCAESGVLGPVVGTIGSVMAVEAIKLLLNIGQPLLKRLLVWDAMAMQWQTFEYGASASCRVCGEH</sequence>
<comment type="pathway">
    <text evidence="1">Cofactor biosynthesis; molybdopterin biosynthesis.</text>
</comment>
<evidence type="ECO:0000313" key="15">
    <source>
        <dbReference type="EMBL" id="TXR53986.1"/>
    </source>
</evidence>
<evidence type="ECO:0000256" key="5">
    <source>
        <dbReference type="ARBA" id="ARBA00022840"/>
    </source>
</evidence>
<name>A0A5C8ZAR2_9GAMM</name>
<dbReference type="Proteomes" id="UP000321764">
    <property type="component" value="Unassembled WGS sequence"/>
</dbReference>
<proteinExistence type="inferred from homology"/>
<dbReference type="GO" id="GO:0008146">
    <property type="term" value="F:sulfotransferase activity"/>
    <property type="evidence" value="ECO:0007669"/>
    <property type="project" value="TreeGrafter"/>
</dbReference>
<dbReference type="AlphaFoldDB" id="A0A5C8ZAR2"/>
<comment type="caution">
    <text evidence="15">The sequence shown here is derived from an EMBL/GenBank/DDBJ whole genome shotgun (WGS) entry which is preliminary data.</text>
</comment>
<dbReference type="InterPro" id="IPR035985">
    <property type="entry name" value="Ubiquitin-activating_enz"/>
</dbReference>
<dbReference type="CDD" id="cd00757">
    <property type="entry name" value="ThiF_MoeB_HesA_family"/>
    <property type="match status" value="1"/>
</dbReference>
<dbReference type="GO" id="GO:0061605">
    <property type="term" value="F:molybdopterin-synthase adenylyltransferase activity"/>
    <property type="evidence" value="ECO:0007669"/>
    <property type="project" value="UniProtKB-EC"/>
</dbReference>
<accession>A0A5C8ZAR2</accession>
<evidence type="ECO:0000259" key="14">
    <source>
        <dbReference type="Pfam" id="PF00899"/>
    </source>
</evidence>
<dbReference type="FunFam" id="3.40.50.720:FF:000033">
    <property type="entry name" value="Adenylyltransferase and sulfurtransferase MOCS3"/>
    <property type="match status" value="1"/>
</dbReference>
<gene>
    <name evidence="15" type="primary">moeB</name>
    <name evidence="15" type="ORF">FME95_05405</name>
</gene>
<keyword evidence="5" id="KW-0067">ATP-binding</keyword>
<evidence type="ECO:0000256" key="3">
    <source>
        <dbReference type="ARBA" id="ARBA00022679"/>
    </source>
</evidence>
<keyword evidence="3 15" id="KW-0808">Transferase</keyword>
<evidence type="ECO:0000256" key="12">
    <source>
        <dbReference type="ARBA" id="ARBA00075328"/>
    </source>
</evidence>
<evidence type="ECO:0000256" key="11">
    <source>
        <dbReference type="ARBA" id="ARBA00075110"/>
    </source>
</evidence>
<evidence type="ECO:0000256" key="10">
    <source>
        <dbReference type="ARBA" id="ARBA00073635"/>
    </source>
</evidence>
<comment type="subunit">
    <text evidence="8">Homodimer. Forms a stable heterotetrameric complex of 2 MoeB and 2 MoaD during adenylation of MoaD.</text>
</comment>
<keyword evidence="15" id="KW-0548">Nucleotidyltransferase</keyword>
<dbReference type="GO" id="GO:0005524">
    <property type="term" value="F:ATP binding"/>
    <property type="evidence" value="ECO:0007669"/>
    <property type="project" value="UniProtKB-KW"/>
</dbReference>
<evidence type="ECO:0000256" key="7">
    <source>
        <dbReference type="ARBA" id="ARBA00055169"/>
    </source>
</evidence>
<dbReference type="InterPro" id="IPR045886">
    <property type="entry name" value="ThiF/MoeB/HesA"/>
</dbReference>
<evidence type="ECO:0000256" key="2">
    <source>
        <dbReference type="ARBA" id="ARBA00009919"/>
    </source>
</evidence>
<dbReference type="RefSeq" id="WP_147713385.1">
    <property type="nucleotide sequence ID" value="NZ_VKAD01000001.1"/>
</dbReference>
<comment type="catalytic activity">
    <reaction evidence="6">
        <text>[molybdopterin-synthase sulfur-carrier protein]-C-terminal Gly-Gly + ATP + H(+) = [molybdopterin-synthase sulfur-carrier protein]-C-terminal Gly-Gly-AMP + diphosphate</text>
        <dbReference type="Rhea" id="RHEA:43616"/>
        <dbReference type="Rhea" id="RHEA-COMP:12159"/>
        <dbReference type="Rhea" id="RHEA-COMP:12202"/>
        <dbReference type="ChEBI" id="CHEBI:15378"/>
        <dbReference type="ChEBI" id="CHEBI:30616"/>
        <dbReference type="ChEBI" id="CHEBI:33019"/>
        <dbReference type="ChEBI" id="CHEBI:90618"/>
        <dbReference type="ChEBI" id="CHEBI:90778"/>
        <dbReference type="EC" id="2.7.7.80"/>
    </reaction>
</comment>
<dbReference type="InterPro" id="IPR000594">
    <property type="entry name" value="ThiF_NAD_FAD-bd"/>
</dbReference>
<evidence type="ECO:0000313" key="16">
    <source>
        <dbReference type="Proteomes" id="UP000321764"/>
    </source>
</evidence>
<feature type="domain" description="THIF-type NAD/FAD binding fold" evidence="14">
    <location>
        <begin position="12"/>
        <end position="245"/>
    </location>
</feature>